<reference evidence="1 2" key="1">
    <citation type="submission" date="2019-04" db="EMBL/GenBank/DDBJ databases">
        <title>genome sequence of strain W3.</title>
        <authorList>
            <person name="Gao J."/>
            <person name="Sun J."/>
        </authorList>
    </citation>
    <scope>NUCLEOTIDE SEQUENCE [LARGE SCALE GENOMIC DNA]</scope>
    <source>
        <strain evidence="1 2">W3</strain>
    </source>
</reference>
<dbReference type="Proteomes" id="UP000307378">
    <property type="component" value="Unassembled WGS sequence"/>
</dbReference>
<evidence type="ECO:0000313" key="2">
    <source>
        <dbReference type="Proteomes" id="UP000307378"/>
    </source>
</evidence>
<gene>
    <name evidence="1" type="ORF">FAA86_04970</name>
</gene>
<dbReference type="RefSeq" id="WP_136538630.1">
    <property type="nucleotide sequence ID" value="NZ_STGU01000002.1"/>
</dbReference>
<dbReference type="Pfam" id="PF14091">
    <property type="entry name" value="DUF4269"/>
    <property type="match status" value="1"/>
</dbReference>
<dbReference type="AlphaFoldDB" id="A0A4S8QAW6"/>
<organism evidence="1 2">
    <name type="scientific">Rhizobium rosettiformans W3</name>
    <dbReference type="NCBI Taxonomy" id="538378"/>
    <lineage>
        <taxon>Bacteria</taxon>
        <taxon>Pseudomonadati</taxon>
        <taxon>Pseudomonadota</taxon>
        <taxon>Alphaproteobacteria</taxon>
        <taxon>Hyphomicrobiales</taxon>
        <taxon>Rhizobiaceae</taxon>
        <taxon>Rhizobium/Agrobacterium group</taxon>
        <taxon>Rhizobium</taxon>
    </lineage>
</organism>
<protein>
    <submittedName>
        <fullName evidence="1">DUF4269 domain-containing protein</fullName>
    </submittedName>
</protein>
<evidence type="ECO:0000313" key="1">
    <source>
        <dbReference type="EMBL" id="THV38149.1"/>
    </source>
</evidence>
<dbReference type="EMBL" id="STGU01000002">
    <property type="protein sequence ID" value="THV38149.1"/>
    <property type="molecule type" value="Genomic_DNA"/>
</dbReference>
<dbReference type="InterPro" id="IPR025365">
    <property type="entry name" value="DUF4269"/>
</dbReference>
<comment type="caution">
    <text evidence="1">The sequence shown here is derived from an EMBL/GenBank/DDBJ whole genome shotgun (WGS) entry which is preliminary data.</text>
</comment>
<sequence>MSRTDYQTAVGQLGIIETLAAYDPHIAGTPPLGIHTETSDIDILCHAPDQATFVADIWRAYAQMPGFRLWQWRAKDRPVIATFHAFDWDFELFASPMPVAQQSGWRHFTVERRLLSLGGDGFKRAIQLLRQQGLKTEPAFWSALKQEGDGYLGLLSLEQATDAELCVLLGAAGFGQSRSG</sequence>
<proteinExistence type="predicted"/>
<accession>A0A4S8QAW6</accession>
<name>A0A4S8QAW6_9HYPH</name>